<organism evidence="1 2">
    <name type="scientific">Marasmiellus scandens</name>
    <dbReference type="NCBI Taxonomy" id="2682957"/>
    <lineage>
        <taxon>Eukaryota</taxon>
        <taxon>Fungi</taxon>
        <taxon>Dikarya</taxon>
        <taxon>Basidiomycota</taxon>
        <taxon>Agaricomycotina</taxon>
        <taxon>Agaricomycetes</taxon>
        <taxon>Agaricomycetidae</taxon>
        <taxon>Agaricales</taxon>
        <taxon>Marasmiineae</taxon>
        <taxon>Omphalotaceae</taxon>
        <taxon>Marasmiellus</taxon>
    </lineage>
</organism>
<keyword evidence="2" id="KW-1185">Reference proteome</keyword>
<accession>A0ABR1JFM4</accession>
<evidence type="ECO:0000313" key="1">
    <source>
        <dbReference type="EMBL" id="KAK7458176.1"/>
    </source>
</evidence>
<reference evidence="1 2" key="1">
    <citation type="submission" date="2024-01" db="EMBL/GenBank/DDBJ databases">
        <title>A draft genome for the cacao thread blight pathogen Marasmiellus scandens.</title>
        <authorList>
            <person name="Baruah I.K."/>
            <person name="Leung J."/>
            <person name="Bukari Y."/>
            <person name="Amoako-Attah I."/>
            <person name="Meinhardt L.W."/>
            <person name="Bailey B.A."/>
            <person name="Cohen S.P."/>
        </authorList>
    </citation>
    <scope>NUCLEOTIDE SEQUENCE [LARGE SCALE GENOMIC DNA]</scope>
    <source>
        <strain evidence="1 2">GH-19</strain>
    </source>
</reference>
<comment type="caution">
    <text evidence="1">The sequence shown here is derived from an EMBL/GenBank/DDBJ whole genome shotgun (WGS) entry which is preliminary data.</text>
</comment>
<dbReference type="Proteomes" id="UP001498398">
    <property type="component" value="Unassembled WGS sequence"/>
</dbReference>
<evidence type="ECO:0000313" key="2">
    <source>
        <dbReference type="Proteomes" id="UP001498398"/>
    </source>
</evidence>
<name>A0ABR1JFM4_9AGAR</name>
<protein>
    <submittedName>
        <fullName evidence="1">Uncharacterized protein</fullName>
    </submittedName>
</protein>
<dbReference type="EMBL" id="JBANRG010000018">
    <property type="protein sequence ID" value="KAK7458176.1"/>
    <property type="molecule type" value="Genomic_DNA"/>
</dbReference>
<sequence>MDAIVPYWLSRFPTDLFTQSPAEILSTFCNCPQAIQARLDRQDFQEVRLPRLFKHLQRMLSSNSFEFRGPTLPFTRPWRQELIYAIHCFNVLWSDSSASAGADLSKISLYRPRLTNDEPKFPFHWYYLRPEGDEDFDKPTVWFKKGYRVAGPS</sequence>
<proteinExistence type="predicted"/>
<gene>
    <name evidence="1" type="ORF">VKT23_010084</name>
</gene>